<feature type="transmembrane region" description="Helical" evidence="2">
    <location>
        <begin position="69"/>
        <end position="90"/>
    </location>
</feature>
<dbReference type="AlphaFoldDB" id="A0A1G9XBK7"/>
<dbReference type="STRING" id="660521.SAMN04487949_2923"/>
<keyword evidence="4" id="KW-1185">Reference proteome</keyword>
<sequence length="649" mass="72187">MPTNSERYAWAGWILAGLPIISSSLRAASALTGTNLVAPIPIAGQISVALQEMAVFVVAQDIAFRQVSLVLGFFLLILTSWLAFGVLMITGVRRRIEPSSTVAAGAVTVASVLYLILFFGVYNGLLTTDLPVGQLAAFFAVPVVASGLLVGSYYIYPWEDERYWRAIKDLKEAEKAAGRKRREFDDRLSEEIGGDPSETSLLPDELAFPAECREIENRAERIRNTSSAEPDLDDLQRRAQGVKLDAMELDPEEALQTLRTELEAQVREAAEQKIGKLRLETPDGEQLEVENLPREYTHVPTEADVDIVLSSQRSVSEQIIELRTANQLTIIEAIRAIDDVVDHVQTRVAPHVESQIRLLAPHVESWSTEDESGDDMVEQRTTIVERFEAIEGLLGKSLYDIYVDGNDGTSELVSVADVREAVDEAENSVRRCTATDLEETVRWIDGMVASLQTAVDYYDRTFYRGLKEEREQLSLYARDATPEPVFDEHVFETLKQSVAKDFGAEYEIDWTAQTLTVTYDAGANVPSDDQIDVGDGAAVTDTTSASEDVEWRVHSLLDKITERSRDNEQVVIDRDELPSGIDESAISAFKSFVDTHDELVVREEAEESPERGFVVETSGGSPLEQVTRDLRDDFSAWNSEQNDHSNITN</sequence>
<feature type="region of interest" description="Disordered" evidence="1">
    <location>
        <begin position="605"/>
        <end position="625"/>
    </location>
</feature>
<keyword evidence="2" id="KW-1133">Transmembrane helix</keyword>
<gene>
    <name evidence="3" type="ORF">SAMN04487949_2923</name>
</gene>
<dbReference type="EMBL" id="FNHL01000004">
    <property type="protein sequence ID" value="SDM94169.1"/>
    <property type="molecule type" value="Genomic_DNA"/>
</dbReference>
<evidence type="ECO:0000313" key="4">
    <source>
        <dbReference type="Proteomes" id="UP000199451"/>
    </source>
</evidence>
<evidence type="ECO:0000256" key="1">
    <source>
        <dbReference type="SAM" id="MobiDB-lite"/>
    </source>
</evidence>
<accession>A0A1G9XBK7</accession>
<evidence type="ECO:0000256" key="2">
    <source>
        <dbReference type="SAM" id="Phobius"/>
    </source>
</evidence>
<proteinExistence type="predicted"/>
<organism evidence="3 4">
    <name type="scientific">Halogranum gelatinilyticum</name>
    <dbReference type="NCBI Taxonomy" id="660521"/>
    <lineage>
        <taxon>Archaea</taxon>
        <taxon>Methanobacteriati</taxon>
        <taxon>Methanobacteriota</taxon>
        <taxon>Stenosarchaea group</taxon>
        <taxon>Halobacteria</taxon>
        <taxon>Halobacteriales</taxon>
        <taxon>Haloferacaceae</taxon>
    </lineage>
</organism>
<reference evidence="4" key="1">
    <citation type="submission" date="2016-10" db="EMBL/GenBank/DDBJ databases">
        <authorList>
            <person name="Varghese N."/>
            <person name="Submissions S."/>
        </authorList>
    </citation>
    <scope>NUCLEOTIDE SEQUENCE [LARGE SCALE GENOMIC DNA]</scope>
    <source>
        <strain evidence="4">CGMCC 1.10119</strain>
    </source>
</reference>
<dbReference type="Proteomes" id="UP000199451">
    <property type="component" value="Unassembled WGS sequence"/>
</dbReference>
<keyword evidence="2" id="KW-0472">Membrane</keyword>
<feature type="transmembrane region" description="Helical" evidence="2">
    <location>
        <begin position="102"/>
        <end position="122"/>
    </location>
</feature>
<name>A0A1G9XBK7_9EURY</name>
<protein>
    <submittedName>
        <fullName evidence="3">Uncharacterized protein</fullName>
    </submittedName>
</protein>
<feature type="transmembrane region" description="Helical" evidence="2">
    <location>
        <begin position="134"/>
        <end position="156"/>
    </location>
</feature>
<keyword evidence="2" id="KW-0812">Transmembrane</keyword>
<evidence type="ECO:0000313" key="3">
    <source>
        <dbReference type="EMBL" id="SDM94169.1"/>
    </source>
</evidence>